<proteinExistence type="predicted"/>
<dbReference type="InterPro" id="IPR055129">
    <property type="entry name" value="YEATS_dom"/>
</dbReference>
<comment type="subcellular location">
    <subcellularLocation>
        <location evidence="2">Nucleus</location>
    </subcellularLocation>
</comment>
<dbReference type="OrthoDB" id="1741717at2759"/>
<dbReference type="GO" id="GO:0000785">
    <property type="term" value="C:chromatin"/>
    <property type="evidence" value="ECO:0007669"/>
    <property type="project" value="UniProtKB-ARBA"/>
</dbReference>
<dbReference type="InterPro" id="IPR038704">
    <property type="entry name" value="YEAST_sf"/>
</dbReference>
<dbReference type="Pfam" id="PF03366">
    <property type="entry name" value="YEATS"/>
    <property type="match status" value="1"/>
</dbReference>
<evidence type="ECO:0000313" key="6">
    <source>
        <dbReference type="Proteomes" id="UP000780801"/>
    </source>
</evidence>
<dbReference type="PROSITE" id="PS51037">
    <property type="entry name" value="YEATS"/>
    <property type="match status" value="1"/>
</dbReference>
<comment type="caution">
    <text evidence="5">The sequence shown here is derived from an EMBL/GenBank/DDBJ whole genome shotgun (WGS) entry which is preliminary data.</text>
</comment>
<evidence type="ECO:0000256" key="3">
    <source>
        <dbReference type="SAM" id="MobiDB-lite"/>
    </source>
</evidence>
<dbReference type="PANTHER" id="PTHR23195">
    <property type="entry name" value="YEATS DOMAIN"/>
    <property type="match status" value="1"/>
</dbReference>
<evidence type="ECO:0000313" key="5">
    <source>
        <dbReference type="EMBL" id="KAF9584785.1"/>
    </source>
</evidence>
<dbReference type="AlphaFoldDB" id="A0A9P6KHG9"/>
<name>A0A9P6KHG9_9FUNG</name>
<dbReference type="InterPro" id="IPR005033">
    <property type="entry name" value="YEATS"/>
</dbReference>
<dbReference type="Proteomes" id="UP000780801">
    <property type="component" value="Unassembled WGS sequence"/>
</dbReference>
<evidence type="ECO:0000259" key="4">
    <source>
        <dbReference type="PROSITE" id="PS51037"/>
    </source>
</evidence>
<evidence type="ECO:0000256" key="1">
    <source>
        <dbReference type="ARBA" id="ARBA00023242"/>
    </source>
</evidence>
<evidence type="ECO:0000256" key="2">
    <source>
        <dbReference type="PROSITE-ProRule" id="PRU00376"/>
    </source>
</evidence>
<feature type="domain" description="YEATS" evidence="4">
    <location>
        <begin position="1"/>
        <end position="127"/>
    </location>
</feature>
<dbReference type="GO" id="GO:0005634">
    <property type="term" value="C:nucleus"/>
    <property type="evidence" value="ECO:0007669"/>
    <property type="project" value="UniProtKB-SubCell"/>
</dbReference>
<keyword evidence="1 2" id="KW-0539">Nucleus</keyword>
<dbReference type="GO" id="GO:0006355">
    <property type="term" value="P:regulation of DNA-templated transcription"/>
    <property type="evidence" value="ECO:0007669"/>
    <property type="project" value="InterPro"/>
</dbReference>
<accession>A0A9P6KHG9</accession>
<protein>
    <recommendedName>
        <fullName evidence="4">YEATS domain-containing protein</fullName>
    </recommendedName>
</protein>
<gene>
    <name evidence="5" type="ORF">BGW38_005192</name>
</gene>
<sequence length="261" mass="30367">MPQVVTSQHIVKRQKQFGFHMRKWKICIYGVNARNEEEPLPYVDYIEYVLHETFKPPLRKVIEYPFELREMGWGEFDMKIRIHFKDKASPPVTLDHDLNFQHPQYEIPHVLSFKPDVKPSFMKLLSQAPEPSIERETPLSSNDEASEGKANKRQRDTIAKDRSKRLKEDQSSDDDSQQDSSAATSGDEWSEKINIRALAEKFQELSADDLLELVQLIKANQTEDMYVKEDGEAGEFHIDLQTVGDKLLGVLWQFCEKRLSQ</sequence>
<feature type="region of interest" description="Disordered" evidence="3">
    <location>
        <begin position="128"/>
        <end position="189"/>
    </location>
</feature>
<dbReference type="CDD" id="cd16905">
    <property type="entry name" value="YEATS_Taf14_like"/>
    <property type="match status" value="1"/>
</dbReference>
<feature type="compositionally biased region" description="Basic and acidic residues" evidence="3">
    <location>
        <begin position="146"/>
        <end position="170"/>
    </location>
</feature>
<reference evidence="5" key="1">
    <citation type="journal article" date="2020" name="Fungal Divers.">
        <title>Resolving the Mortierellaceae phylogeny through synthesis of multi-gene phylogenetics and phylogenomics.</title>
        <authorList>
            <person name="Vandepol N."/>
            <person name="Liber J."/>
            <person name="Desiro A."/>
            <person name="Na H."/>
            <person name="Kennedy M."/>
            <person name="Barry K."/>
            <person name="Grigoriev I.V."/>
            <person name="Miller A.N."/>
            <person name="O'Donnell K."/>
            <person name="Stajich J.E."/>
            <person name="Bonito G."/>
        </authorList>
    </citation>
    <scope>NUCLEOTIDE SEQUENCE</scope>
    <source>
        <strain evidence="5">KOD1015</strain>
    </source>
</reference>
<organism evidence="5 6">
    <name type="scientific">Lunasporangiospora selenospora</name>
    <dbReference type="NCBI Taxonomy" id="979761"/>
    <lineage>
        <taxon>Eukaryota</taxon>
        <taxon>Fungi</taxon>
        <taxon>Fungi incertae sedis</taxon>
        <taxon>Mucoromycota</taxon>
        <taxon>Mortierellomycotina</taxon>
        <taxon>Mortierellomycetes</taxon>
        <taxon>Mortierellales</taxon>
        <taxon>Mortierellaceae</taxon>
        <taxon>Lunasporangiospora</taxon>
    </lineage>
</organism>
<keyword evidence="6" id="KW-1185">Reference proteome</keyword>
<dbReference type="EMBL" id="JAABOA010000329">
    <property type="protein sequence ID" value="KAF9584785.1"/>
    <property type="molecule type" value="Genomic_DNA"/>
</dbReference>
<dbReference type="Gene3D" id="2.60.40.1970">
    <property type="entry name" value="YEATS domain"/>
    <property type="match status" value="1"/>
</dbReference>